<dbReference type="AlphaFoldDB" id="A0A1M6HBW3"/>
<gene>
    <name evidence="5" type="ORF">SAMN02745216_01180</name>
</gene>
<dbReference type="SUPFAM" id="SSF52518">
    <property type="entry name" value="Thiamin diphosphate-binding fold (THDP-binding)"/>
    <property type="match status" value="1"/>
</dbReference>
<keyword evidence="6" id="KW-1185">Reference proteome</keyword>
<dbReference type="InterPro" id="IPR029061">
    <property type="entry name" value="THDP-binding"/>
</dbReference>
<feature type="domain" description="Transketolase N-terminal" evidence="4">
    <location>
        <begin position="23"/>
        <end position="270"/>
    </location>
</feature>
<dbReference type="Proteomes" id="UP000183994">
    <property type="component" value="Unassembled WGS sequence"/>
</dbReference>
<dbReference type="Pfam" id="PF00456">
    <property type="entry name" value="Transketolase_N"/>
    <property type="match status" value="1"/>
</dbReference>
<proteinExistence type="inferred from homology"/>
<dbReference type="RefSeq" id="WP_083610809.1">
    <property type="nucleotide sequence ID" value="NZ_FQZU01000005.1"/>
</dbReference>
<dbReference type="OrthoDB" id="8732661at2"/>
<evidence type="ECO:0000256" key="2">
    <source>
        <dbReference type="ARBA" id="ARBA00007131"/>
    </source>
</evidence>
<dbReference type="CDD" id="cd02012">
    <property type="entry name" value="TPP_TK"/>
    <property type="match status" value="1"/>
</dbReference>
<reference evidence="6" key="1">
    <citation type="submission" date="2016-11" db="EMBL/GenBank/DDBJ databases">
        <authorList>
            <person name="Varghese N."/>
            <person name="Submissions S."/>
        </authorList>
    </citation>
    <scope>NUCLEOTIDE SEQUENCE [LARGE SCALE GENOMIC DNA]</scope>
    <source>
        <strain evidence="6">DSM 16219</strain>
    </source>
</reference>
<dbReference type="PANTHER" id="PTHR47514:SF1">
    <property type="entry name" value="TRANSKETOLASE N-TERMINAL SECTION-RELATED"/>
    <property type="match status" value="1"/>
</dbReference>
<sequence>MALSTNEIKDLEQHAWQARQDIIDITGWSGGAHIGGGLSVADILVILYFKYLNVDPKNPQWEDRDRFIMSKGHAGVAYAPVLARKGYFNFDDLQTFNKFKSPFGMHLDCLKVKGVDVSTGSLGHGLSIAVGLALGARLQKKDWYTYCVLGDGECNEGSVWEAAMSASHFKLNNLITFVDRNRLMIDGETEDVMGLEPFADKWKAFGFIVKEVDGHDFNQLSEAIDFAKAEKSGPVVIIANTAKGKGVDFMENEVKWHYGGLDTDLRAQAKASVDKLYGKA</sequence>
<comment type="cofactor">
    <cofactor evidence="1">
        <name>thiamine diphosphate</name>
        <dbReference type="ChEBI" id="CHEBI:58937"/>
    </cofactor>
</comment>
<evidence type="ECO:0000313" key="5">
    <source>
        <dbReference type="EMBL" id="SHJ19646.1"/>
    </source>
</evidence>
<keyword evidence="3" id="KW-0786">Thiamine pyrophosphate</keyword>
<dbReference type="STRING" id="1121393.SAMN02745216_01180"/>
<evidence type="ECO:0000313" key="6">
    <source>
        <dbReference type="Proteomes" id="UP000183994"/>
    </source>
</evidence>
<organism evidence="5 6">
    <name type="scientific">Desulfatibacillum alkenivorans DSM 16219</name>
    <dbReference type="NCBI Taxonomy" id="1121393"/>
    <lineage>
        <taxon>Bacteria</taxon>
        <taxon>Pseudomonadati</taxon>
        <taxon>Thermodesulfobacteriota</taxon>
        <taxon>Desulfobacteria</taxon>
        <taxon>Desulfobacterales</taxon>
        <taxon>Desulfatibacillaceae</taxon>
        <taxon>Desulfatibacillum</taxon>
    </lineage>
</organism>
<dbReference type="InterPro" id="IPR005474">
    <property type="entry name" value="Transketolase_N"/>
</dbReference>
<name>A0A1M6HBW3_9BACT</name>
<dbReference type="Gene3D" id="3.40.50.970">
    <property type="match status" value="1"/>
</dbReference>
<evidence type="ECO:0000259" key="4">
    <source>
        <dbReference type="Pfam" id="PF00456"/>
    </source>
</evidence>
<dbReference type="PANTHER" id="PTHR47514">
    <property type="entry name" value="TRANSKETOLASE N-TERMINAL SECTION-RELATED"/>
    <property type="match status" value="1"/>
</dbReference>
<accession>A0A1M6HBW3</accession>
<protein>
    <submittedName>
        <fullName evidence="5">Transketolase</fullName>
    </submittedName>
</protein>
<dbReference type="EMBL" id="FQZU01000005">
    <property type="protein sequence ID" value="SHJ19646.1"/>
    <property type="molecule type" value="Genomic_DNA"/>
</dbReference>
<evidence type="ECO:0000256" key="3">
    <source>
        <dbReference type="ARBA" id="ARBA00023052"/>
    </source>
</evidence>
<comment type="similarity">
    <text evidence="2">Belongs to the transketolase family.</text>
</comment>
<evidence type="ECO:0000256" key="1">
    <source>
        <dbReference type="ARBA" id="ARBA00001964"/>
    </source>
</evidence>